<evidence type="ECO:0000313" key="4">
    <source>
        <dbReference type="Proteomes" id="UP000242815"/>
    </source>
</evidence>
<dbReference type="Proteomes" id="UP001281217">
    <property type="component" value="Unassembled WGS sequence"/>
</dbReference>
<reference evidence="2" key="3">
    <citation type="submission" date="2024-05" db="EMBL/GenBank/DDBJ databases">
        <authorList>
            <person name="de Witt J."/>
        </authorList>
    </citation>
    <scope>NUCLEOTIDE SEQUENCE</scope>
    <source>
        <strain evidence="2">FZJ</strain>
    </source>
</reference>
<dbReference type="EMBL" id="JAVRDO010000003">
    <property type="protein sequence ID" value="MDX9686621.1"/>
    <property type="molecule type" value="Genomic_DNA"/>
</dbReference>
<dbReference type="AlphaFoldDB" id="A0A1I6BIV7"/>
<proteinExistence type="predicted"/>
<dbReference type="STRING" id="1002526.SAMN05216578_104136"/>
<protein>
    <submittedName>
        <fullName evidence="3">Uncharacterized protein</fullName>
    </submittedName>
</protein>
<keyword evidence="1" id="KW-1133">Transmembrane helix</keyword>
<dbReference type="RefSeq" id="WP_090538558.1">
    <property type="nucleotide sequence ID" value="NZ_FOYD01000004.1"/>
</dbReference>
<gene>
    <name evidence="2" type="ORF">RED13_001029</name>
    <name evidence="3" type="ORF">SAMN05216578_104136</name>
</gene>
<evidence type="ECO:0000313" key="2">
    <source>
        <dbReference type="EMBL" id="MDX9686621.1"/>
    </source>
</evidence>
<dbReference type="EMBL" id="FOYD01000004">
    <property type="protein sequence ID" value="SFQ80844.1"/>
    <property type="molecule type" value="Genomic_DNA"/>
</dbReference>
<evidence type="ECO:0000256" key="1">
    <source>
        <dbReference type="SAM" id="Phobius"/>
    </source>
</evidence>
<feature type="transmembrane region" description="Helical" evidence="1">
    <location>
        <begin position="85"/>
        <end position="109"/>
    </location>
</feature>
<dbReference type="OrthoDB" id="6121502at2"/>
<keyword evidence="1" id="KW-0472">Membrane</keyword>
<evidence type="ECO:0000313" key="5">
    <source>
        <dbReference type="Proteomes" id="UP001281217"/>
    </source>
</evidence>
<dbReference type="Proteomes" id="UP000242815">
    <property type="component" value="Unassembled WGS sequence"/>
</dbReference>
<name>A0A1I6BIV7_9GAMM</name>
<reference evidence="3 4" key="1">
    <citation type="submission" date="2016-10" db="EMBL/GenBank/DDBJ databases">
        <authorList>
            <person name="de Groot N.N."/>
        </authorList>
    </citation>
    <scope>NUCLEOTIDE SEQUENCE [LARGE SCALE GENOMIC DNA]</scope>
    <source>
        <strain evidence="3 4">JCM 18415</strain>
    </source>
</reference>
<sequence>MFNEAEYQTVWMIYLAAAVCCWLAWTQLTRWIGWWFIREPLWILMAVILFTPSRVNPMEPWQAPAFIGWLLETLLGTGGDTAALLAQLALVGSLAMVAYLGFVCLRLGWRHWRGGRTAA</sequence>
<evidence type="ECO:0000313" key="3">
    <source>
        <dbReference type="EMBL" id="SFQ80844.1"/>
    </source>
</evidence>
<reference evidence="5" key="2">
    <citation type="submission" date="2023-07" db="EMBL/GenBank/DDBJ databases">
        <authorList>
            <person name="de Witt J."/>
        </authorList>
    </citation>
    <scope>NUCLEOTIDE SEQUENCE [LARGE SCALE GENOMIC DNA]</scope>
    <source>
        <strain evidence="5">FZJ</strain>
    </source>
</reference>
<keyword evidence="1" id="KW-0812">Transmembrane</keyword>
<keyword evidence="5" id="KW-1185">Reference proteome</keyword>
<feature type="transmembrane region" description="Helical" evidence="1">
    <location>
        <begin position="7"/>
        <end position="25"/>
    </location>
</feature>
<accession>A0A1I6BIV7</accession>
<organism evidence="3 4">
    <name type="scientific">Halopseudomonas formosensis</name>
    <dbReference type="NCBI Taxonomy" id="1002526"/>
    <lineage>
        <taxon>Bacteria</taxon>
        <taxon>Pseudomonadati</taxon>
        <taxon>Pseudomonadota</taxon>
        <taxon>Gammaproteobacteria</taxon>
        <taxon>Pseudomonadales</taxon>
        <taxon>Pseudomonadaceae</taxon>
        <taxon>Halopseudomonas</taxon>
    </lineage>
</organism>